<dbReference type="STRING" id="571932.SAMN05421743_105203"/>
<sequence length="145" mass="16774">MKTVIIGAIINAVVLLAIAIINKVSEFKLERIKRKSEQEKEHENKKRELYSKLASSLNGFMEARYSVDQKKALQNDFYDAYDQVWIWGNDELIKTLGEFLQASLDGKTDSTLKDLHVKIILEMRKDLGMSVERISAVDYKFIKFN</sequence>
<dbReference type="AlphaFoldDB" id="A0A1H4BZ98"/>
<keyword evidence="3" id="KW-1185">Reference proteome</keyword>
<evidence type="ECO:0000313" key="3">
    <source>
        <dbReference type="Proteomes" id="UP000198584"/>
    </source>
</evidence>
<dbReference type="EMBL" id="FNQR01000005">
    <property type="protein sequence ID" value="SEA53390.1"/>
    <property type="molecule type" value="Genomic_DNA"/>
</dbReference>
<name>A0A1H4BZ98_9BACI</name>
<feature type="transmembrane region" description="Helical" evidence="1">
    <location>
        <begin position="6"/>
        <end position="25"/>
    </location>
</feature>
<dbReference type="RefSeq" id="WP_093044380.1">
    <property type="nucleotide sequence ID" value="NZ_FNQR01000005.1"/>
</dbReference>
<evidence type="ECO:0000313" key="2">
    <source>
        <dbReference type="EMBL" id="SEA53390.1"/>
    </source>
</evidence>
<keyword evidence="1" id="KW-0812">Transmembrane</keyword>
<protein>
    <submittedName>
        <fullName evidence="2">Uncharacterized protein</fullName>
    </submittedName>
</protein>
<accession>A0A1H4BZ98</accession>
<reference evidence="3" key="1">
    <citation type="submission" date="2016-10" db="EMBL/GenBank/DDBJ databases">
        <authorList>
            <person name="Varghese N."/>
            <person name="Submissions S."/>
        </authorList>
    </citation>
    <scope>NUCLEOTIDE SEQUENCE [LARGE SCALE GENOMIC DNA]</scope>
    <source>
        <strain evidence="3">CCM7597</strain>
    </source>
</reference>
<keyword evidence="1" id="KW-0472">Membrane</keyword>
<dbReference type="Proteomes" id="UP000198584">
    <property type="component" value="Unassembled WGS sequence"/>
</dbReference>
<evidence type="ECO:0000256" key="1">
    <source>
        <dbReference type="SAM" id="Phobius"/>
    </source>
</evidence>
<gene>
    <name evidence="2" type="ORF">SAMN05421743_105203</name>
</gene>
<keyword evidence="1" id="KW-1133">Transmembrane helix</keyword>
<proteinExistence type="predicted"/>
<organism evidence="2 3">
    <name type="scientific">Thalassobacillus cyri</name>
    <dbReference type="NCBI Taxonomy" id="571932"/>
    <lineage>
        <taxon>Bacteria</taxon>
        <taxon>Bacillati</taxon>
        <taxon>Bacillota</taxon>
        <taxon>Bacilli</taxon>
        <taxon>Bacillales</taxon>
        <taxon>Bacillaceae</taxon>
        <taxon>Thalassobacillus</taxon>
    </lineage>
</organism>